<keyword evidence="4" id="KW-1185">Reference proteome</keyword>
<accession>A0ABT0PLX1</accession>
<sequence>MHQISTLEIQNFRSCIKTKVYLQEFTPLVGYNNAGKSNILKAIDALVKGKGLAENNFNENDKPLIIIAKLSGLTDEVLDHLTTAQKSSLQPYIENEEIEIRFKQDKPGTQKNAVDLGVKSPSDTSDNWTNPNGIPQAISTLFPEPTFINSMEDAAEDISKFKASNTIGKLISILQKDISKSKGKEISDTLSEIGKKLNYDGSDRLVEFSEFDNSVNEKIEDFFPGLKLNLHIPTPNIADLFKQGTVIVSERGHKSFNDFNHMGHGSQRAIQMTLIRHLAEVTKNSTKEGKTNLLLIDEPELYLHPQAIEQIRSSLKTLSQNGYQVIFSTHSPYMIENGDISITNIVRKNEEGTQVATRLKDAIEKVLTDNESQARLLFDTYNLGQILFSDRVLVAEGDTEKHVLPALFKAVSGRTMGEDKCALVIATGSPNIPGMLAILDEMNIPAKALVDLDFAFTVAQKKGIVQTGNEDIGKCLEILQSIQPVHEFKLNGGYPQKGNNFKASDIYELLAQEESSKDHILNLHNHLKKQSIWLWVSGAIEPHLSLEEKQTGDWYKFKEKISKTPANEVIHDFAHVESMVDWAINGVNSPTTDVSHIIAGKEFEFPVIKKGELYQCIAQHKSGSTTKKTYGTISPDRDIAITETIKMIERVNGS</sequence>
<reference evidence="3 4" key="1">
    <citation type="submission" date="2022-05" db="EMBL/GenBank/DDBJ databases">
        <authorList>
            <person name="Park J.-S."/>
        </authorList>
    </citation>
    <scope>NUCLEOTIDE SEQUENCE [LARGE SCALE GENOMIC DNA]</scope>
    <source>
        <strain evidence="3 4">2012CJ34-2</strain>
    </source>
</reference>
<dbReference type="PANTHER" id="PTHR43581:SF4">
    <property type="entry name" value="ATP_GTP PHOSPHATASE"/>
    <property type="match status" value="1"/>
</dbReference>
<protein>
    <submittedName>
        <fullName evidence="3">AAA family ATPase</fullName>
    </submittedName>
</protein>
<feature type="domain" description="Endonuclease GajA/Old nuclease/RecF-like AAA" evidence="1">
    <location>
        <begin position="4"/>
        <end position="335"/>
    </location>
</feature>
<comment type="caution">
    <text evidence="3">The sequence shown here is derived from an EMBL/GenBank/DDBJ whole genome shotgun (WGS) entry which is preliminary data.</text>
</comment>
<gene>
    <name evidence="3" type="ORF">M3P05_20250</name>
</gene>
<dbReference type="Pfam" id="PF13175">
    <property type="entry name" value="AAA_15"/>
    <property type="match status" value="1"/>
</dbReference>
<name>A0ABT0PLX1_9GAMM</name>
<dbReference type="Proteomes" id="UP001203338">
    <property type="component" value="Unassembled WGS sequence"/>
</dbReference>
<dbReference type="PANTHER" id="PTHR43581">
    <property type="entry name" value="ATP/GTP PHOSPHATASE"/>
    <property type="match status" value="1"/>
</dbReference>
<evidence type="ECO:0000259" key="1">
    <source>
        <dbReference type="Pfam" id="PF13175"/>
    </source>
</evidence>
<dbReference type="InterPro" id="IPR034139">
    <property type="entry name" value="TOPRIM_OLD"/>
</dbReference>
<evidence type="ECO:0000313" key="3">
    <source>
        <dbReference type="EMBL" id="MCL6272256.1"/>
    </source>
</evidence>
<dbReference type="RefSeq" id="WP_249701945.1">
    <property type="nucleotide sequence ID" value="NZ_JAMFLX010000071.1"/>
</dbReference>
<dbReference type="SUPFAM" id="SSF52540">
    <property type="entry name" value="P-loop containing nucleoside triphosphate hydrolases"/>
    <property type="match status" value="1"/>
</dbReference>
<dbReference type="InterPro" id="IPR051396">
    <property type="entry name" value="Bact_Antivir_Def_Nuclease"/>
</dbReference>
<dbReference type="InterPro" id="IPR027417">
    <property type="entry name" value="P-loop_NTPase"/>
</dbReference>
<evidence type="ECO:0000313" key="4">
    <source>
        <dbReference type="Proteomes" id="UP001203338"/>
    </source>
</evidence>
<feature type="domain" description="OLD protein-like TOPRIM" evidence="2">
    <location>
        <begin position="387"/>
        <end position="453"/>
    </location>
</feature>
<dbReference type="Pfam" id="PF20469">
    <property type="entry name" value="OLD-like_TOPRIM"/>
    <property type="match status" value="1"/>
</dbReference>
<dbReference type="EMBL" id="JAMFLX010000071">
    <property type="protein sequence ID" value="MCL6272256.1"/>
    <property type="molecule type" value="Genomic_DNA"/>
</dbReference>
<dbReference type="Gene3D" id="3.40.50.300">
    <property type="entry name" value="P-loop containing nucleotide triphosphate hydrolases"/>
    <property type="match status" value="1"/>
</dbReference>
<evidence type="ECO:0000259" key="2">
    <source>
        <dbReference type="Pfam" id="PF20469"/>
    </source>
</evidence>
<organism evidence="3 4">
    <name type="scientific">Parendozoicomonas callyspongiae</name>
    <dbReference type="NCBI Taxonomy" id="2942213"/>
    <lineage>
        <taxon>Bacteria</taxon>
        <taxon>Pseudomonadati</taxon>
        <taxon>Pseudomonadota</taxon>
        <taxon>Gammaproteobacteria</taxon>
        <taxon>Oceanospirillales</taxon>
        <taxon>Endozoicomonadaceae</taxon>
        <taxon>Parendozoicomonas</taxon>
    </lineage>
</organism>
<proteinExistence type="predicted"/>
<dbReference type="InterPro" id="IPR041685">
    <property type="entry name" value="AAA_GajA/Old/RecF-like"/>
</dbReference>